<sequence>MTAAEALAPFTRAFTVQGPCLALAMLRGLKRYEFRGRAWSPGWYFLHSGDQPAPTSIAEVLEAEWPSAPRESTLRFSAVYGAVRLGHALPSDALRSPWVRFGKMSLPIEGAIEFAEPLAPVQGQQNSCCVAFAGLRSGLLVAAARRSVKTTVSRPQWGLGRNFESRLGHCCPTAVVSRCPPPSVGCLRALCARRSLT</sequence>
<dbReference type="Proteomes" id="UP001189429">
    <property type="component" value="Unassembled WGS sequence"/>
</dbReference>
<evidence type="ECO:0000313" key="1">
    <source>
        <dbReference type="EMBL" id="CAK0866005.1"/>
    </source>
</evidence>
<accession>A0ABN9V089</accession>
<evidence type="ECO:0000313" key="2">
    <source>
        <dbReference type="EMBL" id="CAK0875912.1"/>
    </source>
</evidence>
<dbReference type="EMBL" id="CAUYUJ010017571">
    <property type="protein sequence ID" value="CAK0875912.1"/>
    <property type="molecule type" value="Genomic_DNA"/>
</dbReference>
<organism evidence="1 3">
    <name type="scientific">Prorocentrum cordatum</name>
    <dbReference type="NCBI Taxonomy" id="2364126"/>
    <lineage>
        <taxon>Eukaryota</taxon>
        <taxon>Sar</taxon>
        <taxon>Alveolata</taxon>
        <taxon>Dinophyceae</taxon>
        <taxon>Prorocentrales</taxon>
        <taxon>Prorocentraceae</taxon>
        <taxon>Prorocentrum</taxon>
    </lineage>
</organism>
<name>A0ABN9V089_9DINO</name>
<proteinExistence type="predicted"/>
<comment type="caution">
    <text evidence="1">The sequence shown here is derived from an EMBL/GenBank/DDBJ whole genome shotgun (WGS) entry which is preliminary data.</text>
</comment>
<dbReference type="EMBL" id="CAUYUJ010016504">
    <property type="protein sequence ID" value="CAK0866005.1"/>
    <property type="molecule type" value="Genomic_DNA"/>
</dbReference>
<evidence type="ECO:0008006" key="4">
    <source>
        <dbReference type="Google" id="ProtNLM"/>
    </source>
</evidence>
<evidence type="ECO:0000313" key="3">
    <source>
        <dbReference type="Proteomes" id="UP001189429"/>
    </source>
</evidence>
<gene>
    <name evidence="1" type="ORF">PCOR1329_LOCUS53371</name>
    <name evidence="2" type="ORF">PCOR1329_LOCUS60461</name>
</gene>
<keyword evidence="3" id="KW-1185">Reference proteome</keyword>
<reference evidence="1" key="1">
    <citation type="submission" date="2023-10" db="EMBL/GenBank/DDBJ databases">
        <authorList>
            <person name="Chen Y."/>
            <person name="Shah S."/>
            <person name="Dougan E. K."/>
            <person name="Thang M."/>
            <person name="Chan C."/>
        </authorList>
    </citation>
    <scope>NUCLEOTIDE SEQUENCE [LARGE SCALE GENOMIC DNA]</scope>
</reference>
<protein>
    <recommendedName>
        <fullName evidence="4">ASCH domain-containing protein</fullName>
    </recommendedName>
</protein>